<dbReference type="EMBL" id="CP031598">
    <property type="protein sequence ID" value="QEW28701.1"/>
    <property type="molecule type" value="Genomic_DNA"/>
</dbReference>
<feature type="transmembrane region" description="Helical" evidence="8">
    <location>
        <begin position="201"/>
        <end position="217"/>
    </location>
</feature>
<reference evidence="9 11" key="1">
    <citation type="submission" date="2015-04" db="EMBL/GenBank/DDBJ databases">
        <title>The draft genome sequence of Roseovarius indicus B108T.</title>
        <authorList>
            <person name="Li G."/>
            <person name="Lai Q."/>
            <person name="Shao Z."/>
            <person name="Yan P."/>
        </authorList>
    </citation>
    <scope>NUCLEOTIDE SEQUENCE [LARGE SCALE GENOMIC DNA]</scope>
    <source>
        <strain evidence="9 11">B108</strain>
    </source>
</reference>
<feature type="transmembrane region" description="Helical" evidence="8">
    <location>
        <begin position="174"/>
        <end position="195"/>
    </location>
</feature>
<evidence type="ECO:0000256" key="5">
    <source>
        <dbReference type="ARBA" id="ARBA00022692"/>
    </source>
</evidence>
<evidence type="ECO:0000256" key="3">
    <source>
        <dbReference type="ARBA" id="ARBA00022448"/>
    </source>
</evidence>
<sequence length="251" mass="26712">MAGFGWEVYAIGMFAACFAGISKGGFGSGAAFASATILALVMPPGMALGIMLPLLMLIDASTLRPYWRQWSWPDARLLVLGGVPGVVLGAVLYTVAEPDVFRLLIGAIALLFVGWQMAGRLGLLQIGKRELPPWGGVVSGVVAGFTSFVSHAGGPAVAVYLLSKKIGKTPFQATTVLVFGLINLTKVIPYAFLGIFTRETLLFDLAMAPFALLGAYIGVKAHRLMPERLFFAITYVLLTITGSKLIWDALT</sequence>
<evidence type="ECO:0000256" key="8">
    <source>
        <dbReference type="RuleBase" id="RU363041"/>
    </source>
</evidence>
<keyword evidence="7 8" id="KW-0472">Membrane</keyword>
<evidence type="ECO:0000313" key="10">
    <source>
        <dbReference type="EMBL" id="QEW28701.1"/>
    </source>
</evidence>
<name>A0A0T5P2S8_9RHOB</name>
<evidence type="ECO:0000313" key="9">
    <source>
        <dbReference type="EMBL" id="KRS15364.1"/>
    </source>
</evidence>
<keyword evidence="6 8" id="KW-1133">Transmembrane helix</keyword>
<dbReference type="KEGG" id="rid:RIdsm_04540"/>
<evidence type="ECO:0000313" key="11">
    <source>
        <dbReference type="Proteomes" id="UP000051401"/>
    </source>
</evidence>
<feature type="transmembrane region" description="Helical" evidence="8">
    <location>
        <begin position="75"/>
        <end position="93"/>
    </location>
</feature>
<dbReference type="GO" id="GO:0005886">
    <property type="term" value="C:plasma membrane"/>
    <property type="evidence" value="ECO:0007669"/>
    <property type="project" value="UniProtKB-SubCell"/>
</dbReference>
<dbReference type="RefSeq" id="WP_057820442.1">
    <property type="nucleotide sequence ID" value="NZ_CP031598.1"/>
</dbReference>
<evidence type="ECO:0000256" key="2">
    <source>
        <dbReference type="ARBA" id="ARBA00009142"/>
    </source>
</evidence>
<dbReference type="InterPro" id="IPR002781">
    <property type="entry name" value="TM_pro_TauE-like"/>
</dbReference>
<dbReference type="InterPro" id="IPR052017">
    <property type="entry name" value="TSUP"/>
</dbReference>
<dbReference type="Proteomes" id="UP000051401">
    <property type="component" value="Unassembled WGS sequence"/>
</dbReference>
<dbReference type="PATRIC" id="fig|540747.5.peg.3202"/>
<feature type="transmembrane region" description="Helical" evidence="8">
    <location>
        <begin position="100"/>
        <end position="118"/>
    </location>
</feature>
<evidence type="ECO:0000256" key="4">
    <source>
        <dbReference type="ARBA" id="ARBA00022475"/>
    </source>
</evidence>
<evidence type="ECO:0000256" key="1">
    <source>
        <dbReference type="ARBA" id="ARBA00004651"/>
    </source>
</evidence>
<comment type="subcellular location">
    <subcellularLocation>
        <location evidence="1 8">Cell membrane</location>
        <topology evidence="1 8">Multi-pass membrane protein</topology>
    </subcellularLocation>
</comment>
<keyword evidence="4 8" id="KW-1003">Cell membrane</keyword>
<keyword evidence="5 8" id="KW-0812">Transmembrane</keyword>
<dbReference type="Proteomes" id="UP000325785">
    <property type="component" value="Chromosome"/>
</dbReference>
<keyword evidence="3" id="KW-0813">Transport</keyword>
<accession>A0A0T5P2S8</accession>
<feature type="transmembrane region" description="Helical" evidence="8">
    <location>
        <begin position="229"/>
        <end position="247"/>
    </location>
</feature>
<dbReference type="EMBL" id="LAXI01000023">
    <property type="protein sequence ID" value="KRS15364.1"/>
    <property type="molecule type" value="Genomic_DNA"/>
</dbReference>
<comment type="similarity">
    <text evidence="2 8">Belongs to the 4-toluene sulfonate uptake permease (TSUP) (TC 2.A.102) family.</text>
</comment>
<feature type="transmembrane region" description="Helical" evidence="8">
    <location>
        <begin position="6"/>
        <end position="22"/>
    </location>
</feature>
<feature type="transmembrane region" description="Helical" evidence="8">
    <location>
        <begin position="138"/>
        <end position="162"/>
    </location>
</feature>
<feature type="transmembrane region" description="Helical" evidence="8">
    <location>
        <begin position="29"/>
        <end position="55"/>
    </location>
</feature>
<evidence type="ECO:0000256" key="7">
    <source>
        <dbReference type="ARBA" id="ARBA00023136"/>
    </source>
</evidence>
<reference evidence="10 12" key="2">
    <citation type="submission" date="2018-08" db="EMBL/GenBank/DDBJ databases">
        <title>Genetic Globetrotter - A new plasmid hitch-hiking vast phylogenetic and geographic distances.</title>
        <authorList>
            <person name="Vollmers J."/>
            <person name="Petersen J."/>
        </authorList>
    </citation>
    <scope>NUCLEOTIDE SEQUENCE [LARGE SCALE GENOMIC DNA]</scope>
    <source>
        <strain evidence="10 12">DSM 26383</strain>
    </source>
</reference>
<proteinExistence type="inferred from homology"/>
<dbReference type="PANTHER" id="PTHR30269:SF37">
    <property type="entry name" value="MEMBRANE TRANSPORTER PROTEIN"/>
    <property type="match status" value="1"/>
</dbReference>
<dbReference type="PANTHER" id="PTHR30269">
    <property type="entry name" value="TRANSMEMBRANE PROTEIN YFCA"/>
    <property type="match status" value="1"/>
</dbReference>
<evidence type="ECO:0000256" key="6">
    <source>
        <dbReference type="ARBA" id="ARBA00022989"/>
    </source>
</evidence>
<dbReference type="Pfam" id="PF01925">
    <property type="entry name" value="TauE"/>
    <property type="match status" value="1"/>
</dbReference>
<gene>
    <name evidence="10" type="ORF">RIdsm_04540</name>
    <name evidence="9" type="ORF">XM52_24250</name>
</gene>
<dbReference type="AlphaFoldDB" id="A0A0T5P2S8"/>
<evidence type="ECO:0000313" key="12">
    <source>
        <dbReference type="Proteomes" id="UP000325785"/>
    </source>
</evidence>
<protein>
    <recommendedName>
        <fullName evidence="8">Probable membrane transporter protein</fullName>
    </recommendedName>
</protein>
<organism evidence="9 11">
    <name type="scientific">Roseovarius indicus</name>
    <dbReference type="NCBI Taxonomy" id="540747"/>
    <lineage>
        <taxon>Bacteria</taxon>
        <taxon>Pseudomonadati</taxon>
        <taxon>Pseudomonadota</taxon>
        <taxon>Alphaproteobacteria</taxon>
        <taxon>Rhodobacterales</taxon>
        <taxon>Roseobacteraceae</taxon>
        <taxon>Roseovarius</taxon>
    </lineage>
</organism>
<dbReference type="OrthoDB" id="7028171at2"/>
<keyword evidence="11" id="KW-1185">Reference proteome</keyword>